<keyword evidence="2" id="KW-1185">Reference proteome</keyword>
<dbReference type="Proteomes" id="UP001148838">
    <property type="component" value="Unassembled WGS sequence"/>
</dbReference>
<protein>
    <submittedName>
        <fullName evidence="1">Uncharacterized protein</fullName>
    </submittedName>
</protein>
<accession>A0ABQ8TM92</accession>
<reference evidence="1 2" key="1">
    <citation type="journal article" date="2022" name="Allergy">
        <title>Genome assembly and annotation of Periplaneta americana reveal a comprehensive cockroach allergen profile.</title>
        <authorList>
            <person name="Wang L."/>
            <person name="Xiong Q."/>
            <person name="Saelim N."/>
            <person name="Wang L."/>
            <person name="Nong W."/>
            <person name="Wan A.T."/>
            <person name="Shi M."/>
            <person name="Liu X."/>
            <person name="Cao Q."/>
            <person name="Hui J.H.L."/>
            <person name="Sookrung N."/>
            <person name="Leung T.F."/>
            <person name="Tungtrongchitr A."/>
            <person name="Tsui S.K.W."/>
        </authorList>
    </citation>
    <scope>NUCLEOTIDE SEQUENCE [LARGE SCALE GENOMIC DNA]</scope>
    <source>
        <strain evidence="1">PWHHKU_190912</strain>
    </source>
</reference>
<organism evidence="1 2">
    <name type="scientific">Periplaneta americana</name>
    <name type="common">American cockroach</name>
    <name type="synonym">Blatta americana</name>
    <dbReference type="NCBI Taxonomy" id="6978"/>
    <lineage>
        <taxon>Eukaryota</taxon>
        <taxon>Metazoa</taxon>
        <taxon>Ecdysozoa</taxon>
        <taxon>Arthropoda</taxon>
        <taxon>Hexapoda</taxon>
        <taxon>Insecta</taxon>
        <taxon>Pterygota</taxon>
        <taxon>Neoptera</taxon>
        <taxon>Polyneoptera</taxon>
        <taxon>Dictyoptera</taxon>
        <taxon>Blattodea</taxon>
        <taxon>Blattoidea</taxon>
        <taxon>Blattidae</taxon>
        <taxon>Blattinae</taxon>
        <taxon>Periplaneta</taxon>
    </lineage>
</organism>
<dbReference type="EMBL" id="JAJSOF020000005">
    <property type="protein sequence ID" value="KAJ4447031.1"/>
    <property type="molecule type" value="Genomic_DNA"/>
</dbReference>
<sequence length="141" mass="16423">MDESRNAYRVLVGRPEGKRPLGRPRRRWEDNITMDLREVEYDDREWINLAQDRDQWRAYVRAAMNLRLLPASRSIAAPDGWRGWGENGGARQPVNTDCCLSTVYFILILNKRYTEQSSMHLTRVRSVQLQDGEQGVCLLIS</sequence>
<evidence type="ECO:0000313" key="2">
    <source>
        <dbReference type="Proteomes" id="UP001148838"/>
    </source>
</evidence>
<name>A0ABQ8TM92_PERAM</name>
<gene>
    <name evidence="1" type="ORF">ANN_09019</name>
</gene>
<evidence type="ECO:0000313" key="1">
    <source>
        <dbReference type="EMBL" id="KAJ4447031.1"/>
    </source>
</evidence>
<comment type="caution">
    <text evidence="1">The sequence shown here is derived from an EMBL/GenBank/DDBJ whole genome shotgun (WGS) entry which is preliminary data.</text>
</comment>
<proteinExistence type="predicted"/>